<keyword evidence="3" id="KW-1185">Reference proteome</keyword>
<name>A0A5P1FJN8_ASPOF</name>
<dbReference type="Proteomes" id="UP000243459">
    <property type="component" value="Chromosome 2"/>
</dbReference>
<accession>A0A5P1FJN8</accession>
<dbReference type="EMBL" id="CM007382">
    <property type="protein sequence ID" value="ONK78575.1"/>
    <property type="molecule type" value="Genomic_DNA"/>
</dbReference>
<dbReference type="AlphaFoldDB" id="A0A5P1FJN8"/>
<evidence type="ECO:0000313" key="3">
    <source>
        <dbReference type="Proteomes" id="UP000243459"/>
    </source>
</evidence>
<reference evidence="3" key="1">
    <citation type="journal article" date="2017" name="Nat. Commun.">
        <title>The asparagus genome sheds light on the origin and evolution of a young Y chromosome.</title>
        <authorList>
            <person name="Harkess A."/>
            <person name="Zhou J."/>
            <person name="Xu C."/>
            <person name="Bowers J.E."/>
            <person name="Van der Hulst R."/>
            <person name="Ayyampalayam S."/>
            <person name="Mercati F."/>
            <person name="Riccardi P."/>
            <person name="McKain M.R."/>
            <person name="Kakrana A."/>
            <person name="Tang H."/>
            <person name="Ray J."/>
            <person name="Groenendijk J."/>
            <person name="Arikit S."/>
            <person name="Mathioni S.M."/>
            <person name="Nakano M."/>
            <person name="Shan H."/>
            <person name="Telgmann-Rauber A."/>
            <person name="Kanno A."/>
            <person name="Yue Z."/>
            <person name="Chen H."/>
            <person name="Li W."/>
            <person name="Chen Y."/>
            <person name="Xu X."/>
            <person name="Zhang Y."/>
            <person name="Luo S."/>
            <person name="Chen H."/>
            <person name="Gao J."/>
            <person name="Mao Z."/>
            <person name="Pires J.C."/>
            <person name="Luo M."/>
            <person name="Kudrna D."/>
            <person name="Wing R.A."/>
            <person name="Meyers B.C."/>
            <person name="Yi K."/>
            <person name="Kong H."/>
            <person name="Lavrijsen P."/>
            <person name="Sunseri F."/>
            <person name="Falavigna A."/>
            <person name="Ye Y."/>
            <person name="Leebens-Mack J.H."/>
            <person name="Chen G."/>
        </authorList>
    </citation>
    <scope>NUCLEOTIDE SEQUENCE [LARGE SCALE GENOMIC DNA]</scope>
    <source>
        <strain evidence="3">cv. DH0086</strain>
    </source>
</reference>
<dbReference type="Gramene" id="ONK78575">
    <property type="protein sequence ID" value="ONK78575"/>
    <property type="gene ID" value="A4U43_C02F20260"/>
</dbReference>
<protein>
    <submittedName>
        <fullName evidence="2">Uncharacterized protein</fullName>
    </submittedName>
</protein>
<feature type="region of interest" description="Disordered" evidence="1">
    <location>
        <begin position="141"/>
        <end position="165"/>
    </location>
</feature>
<gene>
    <name evidence="2" type="ORF">A4U43_C02F20260</name>
</gene>
<proteinExistence type="predicted"/>
<sequence length="165" mass="18456">MFMLSNGSFIKEGAPFWVVYDENSPSFDEAVHFLPAIWRQPVGNLYHDDDDDAIAAFDLKKEEWSKLPLPDIRHFSRDLDGVLRLSPEAAGRIAVHGVLGLVESRSVAAGGGRDSSCASWVKVYSIDRCCYPHHRSASSTRRRTEGRCWRGPTASCRSTTQRRAS</sequence>
<evidence type="ECO:0000313" key="2">
    <source>
        <dbReference type="EMBL" id="ONK78575.1"/>
    </source>
</evidence>
<organism evidence="2 3">
    <name type="scientific">Asparagus officinalis</name>
    <name type="common">Garden asparagus</name>
    <dbReference type="NCBI Taxonomy" id="4686"/>
    <lineage>
        <taxon>Eukaryota</taxon>
        <taxon>Viridiplantae</taxon>
        <taxon>Streptophyta</taxon>
        <taxon>Embryophyta</taxon>
        <taxon>Tracheophyta</taxon>
        <taxon>Spermatophyta</taxon>
        <taxon>Magnoliopsida</taxon>
        <taxon>Liliopsida</taxon>
        <taxon>Asparagales</taxon>
        <taxon>Asparagaceae</taxon>
        <taxon>Asparagoideae</taxon>
        <taxon>Asparagus</taxon>
    </lineage>
</organism>
<feature type="compositionally biased region" description="Polar residues" evidence="1">
    <location>
        <begin position="155"/>
        <end position="165"/>
    </location>
</feature>
<evidence type="ECO:0000256" key="1">
    <source>
        <dbReference type="SAM" id="MobiDB-lite"/>
    </source>
</evidence>